<evidence type="ECO:0000313" key="2">
    <source>
        <dbReference type="Proteomes" id="UP000765509"/>
    </source>
</evidence>
<dbReference type="SUPFAM" id="SSF56672">
    <property type="entry name" value="DNA/RNA polymerases"/>
    <property type="match status" value="1"/>
</dbReference>
<dbReference type="Proteomes" id="UP000765509">
    <property type="component" value="Unassembled WGS sequence"/>
</dbReference>
<accession>A0A9Q3F569</accession>
<dbReference type="InterPro" id="IPR053134">
    <property type="entry name" value="RNA-dir_DNA_polymerase"/>
</dbReference>
<evidence type="ECO:0008006" key="3">
    <source>
        <dbReference type="Google" id="ProtNLM"/>
    </source>
</evidence>
<proteinExistence type="predicted"/>
<sequence length="242" mass="27989">MLHRRVYECIRRHSHMKKKLEEHGNNWKLKFQTNHLLRKINQKNLSSATHPTLMSKENAINVEYKSAFATDNEPLGAIIGNEVEIILNVEKPYPPLLRRPTYPASPRAREALEGHIKELMELVVLRRVGHNEQVEVTKPVIITCQNGKSRMVGDFRALTTYTIPDRYPIPRIHKTLTQLSQANFITSMDALKGFNQSILTDKAKKQLRIIVHCGIYEYLRMSFGIKNLSSHYQGMMNTIFPE</sequence>
<organism evidence="1 2">
    <name type="scientific">Austropuccinia psidii MF-1</name>
    <dbReference type="NCBI Taxonomy" id="1389203"/>
    <lineage>
        <taxon>Eukaryota</taxon>
        <taxon>Fungi</taxon>
        <taxon>Dikarya</taxon>
        <taxon>Basidiomycota</taxon>
        <taxon>Pucciniomycotina</taxon>
        <taxon>Pucciniomycetes</taxon>
        <taxon>Pucciniales</taxon>
        <taxon>Sphaerophragmiaceae</taxon>
        <taxon>Austropuccinia</taxon>
    </lineage>
</organism>
<gene>
    <name evidence="1" type="ORF">O181_070630</name>
</gene>
<dbReference type="Gene3D" id="3.10.10.10">
    <property type="entry name" value="HIV Type 1 Reverse Transcriptase, subunit A, domain 1"/>
    <property type="match status" value="1"/>
</dbReference>
<evidence type="ECO:0000313" key="1">
    <source>
        <dbReference type="EMBL" id="MBW0530915.1"/>
    </source>
</evidence>
<dbReference type="PANTHER" id="PTHR24559">
    <property type="entry name" value="TRANSPOSON TY3-I GAG-POL POLYPROTEIN"/>
    <property type="match status" value="1"/>
</dbReference>
<dbReference type="OrthoDB" id="6776860at2759"/>
<dbReference type="PANTHER" id="PTHR24559:SF444">
    <property type="entry name" value="REVERSE TRANSCRIPTASE DOMAIN-CONTAINING PROTEIN"/>
    <property type="match status" value="1"/>
</dbReference>
<dbReference type="InterPro" id="IPR043128">
    <property type="entry name" value="Rev_trsase/Diguanyl_cyclase"/>
</dbReference>
<keyword evidence="2" id="KW-1185">Reference proteome</keyword>
<dbReference type="CDD" id="cd01647">
    <property type="entry name" value="RT_LTR"/>
    <property type="match status" value="1"/>
</dbReference>
<dbReference type="AlphaFoldDB" id="A0A9Q3F569"/>
<comment type="caution">
    <text evidence="1">The sequence shown here is derived from an EMBL/GenBank/DDBJ whole genome shotgun (WGS) entry which is preliminary data.</text>
</comment>
<dbReference type="InterPro" id="IPR043502">
    <property type="entry name" value="DNA/RNA_pol_sf"/>
</dbReference>
<protein>
    <recommendedName>
        <fullName evidence="3">Reverse transcriptase domain-containing protein</fullName>
    </recommendedName>
</protein>
<dbReference type="Gene3D" id="3.30.70.270">
    <property type="match status" value="1"/>
</dbReference>
<dbReference type="EMBL" id="AVOT02036426">
    <property type="protein sequence ID" value="MBW0530915.1"/>
    <property type="molecule type" value="Genomic_DNA"/>
</dbReference>
<name>A0A9Q3F569_9BASI</name>
<reference evidence="1" key="1">
    <citation type="submission" date="2021-03" db="EMBL/GenBank/DDBJ databases">
        <title>Draft genome sequence of rust myrtle Austropuccinia psidii MF-1, a brazilian biotype.</title>
        <authorList>
            <person name="Quecine M.C."/>
            <person name="Pachon D.M.R."/>
            <person name="Bonatelli M.L."/>
            <person name="Correr F.H."/>
            <person name="Franceschini L.M."/>
            <person name="Leite T.F."/>
            <person name="Margarido G.R.A."/>
            <person name="Almeida C.A."/>
            <person name="Ferrarezi J.A."/>
            <person name="Labate C.A."/>
        </authorList>
    </citation>
    <scope>NUCLEOTIDE SEQUENCE</scope>
    <source>
        <strain evidence="1">MF-1</strain>
    </source>
</reference>